<proteinExistence type="predicted"/>
<feature type="transmembrane region" description="Helical" evidence="1">
    <location>
        <begin position="57"/>
        <end position="75"/>
    </location>
</feature>
<dbReference type="RefSeq" id="WP_136572148.1">
    <property type="nucleotide sequence ID" value="NZ_STFG01000001.1"/>
</dbReference>
<feature type="signal peptide" evidence="2">
    <location>
        <begin position="1"/>
        <end position="33"/>
    </location>
</feature>
<keyword evidence="4" id="KW-1185">Reference proteome</keyword>
<dbReference type="Proteomes" id="UP000308917">
    <property type="component" value="Unassembled WGS sequence"/>
</dbReference>
<dbReference type="PANTHER" id="PTHR34368">
    <property type="entry name" value="OS01G0962200 PROTEIN"/>
    <property type="match status" value="1"/>
</dbReference>
<feature type="transmembrane region" description="Helical" evidence="1">
    <location>
        <begin position="143"/>
        <end position="163"/>
    </location>
</feature>
<keyword evidence="2" id="KW-0732">Signal</keyword>
<evidence type="ECO:0000313" key="4">
    <source>
        <dbReference type="Proteomes" id="UP000308917"/>
    </source>
</evidence>
<evidence type="ECO:0000256" key="1">
    <source>
        <dbReference type="SAM" id="Phobius"/>
    </source>
</evidence>
<dbReference type="AlphaFoldDB" id="A0A4S8FDX2"/>
<feature type="transmembrane region" description="Helical" evidence="1">
    <location>
        <begin position="195"/>
        <end position="215"/>
    </location>
</feature>
<evidence type="ECO:0000256" key="2">
    <source>
        <dbReference type="SAM" id="SignalP"/>
    </source>
</evidence>
<keyword evidence="1" id="KW-1133">Transmembrane helix</keyword>
<feature type="transmembrane region" description="Helical" evidence="1">
    <location>
        <begin position="116"/>
        <end position="136"/>
    </location>
</feature>
<organism evidence="3 4">
    <name type="scientific">Lampropedia puyangensis</name>
    <dbReference type="NCBI Taxonomy" id="1330072"/>
    <lineage>
        <taxon>Bacteria</taxon>
        <taxon>Pseudomonadati</taxon>
        <taxon>Pseudomonadota</taxon>
        <taxon>Betaproteobacteria</taxon>
        <taxon>Burkholderiales</taxon>
        <taxon>Comamonadaceae</taxon>
        <taxon>Lampropedia</taxon>
    </lineage>
</organism>
<feature type="transmembrane region" description="Helical" evidence="1">
    <location>
        <begin position="169"/>
        <end position="188"/>
    </location>
</feature>
<comment type="caution">
    <text evidence="3">The sequence shown here is derived from an EMBL/GenBank/DDBJ whole genome shotgun (WGS) entry which is preliminary data.</text>
</comment>
<evidence type="ECO:0008006" key="5">
    <source>
        <dbReference type="Google" id="ProtNLM"/>
    </source>
</evidence>
<accession>A0A4S8FDX2</accession>
<feature type="chain" id="PRO_5020739822" description="Alkaline phytoceramidase" evidence="2">
    <location>
        <begin position="34"/>
        <end position="272"/>
    </location>
</feature>
<keyword evidence="1" id="KW-0812">Transmembrane</keyword>
<protein>
    <recommendedName>
        <fullName evidence="5">Alkaline phytoceramidase</fullName>
    </recommendedName>
</protein>
<feature type="transmembrane region" description="Helical" evidence="1">
    <location>
        <begin position="87"/>
        <end position="110"/>
    </location>
</feature>
<name>A0A4S8FDX2_9BURK</name>
<evidence type="ECO:0000313" key="3">
    <source>
        <dbReference type="EMBL" id="THU05439.1"/>
    </source>
</evidence>
<dbReference type="OrthoDB" id="6088058at2"/>
<dbReference type="PANTHER" id="PTHR34368:SF1">
    <property type="entry name" value="OS01G0962200 PROTEIN"/>
    <property type="match status" value="1"/>
</dbReference>
<gene>
    <name evidence="3" type="ORF">E9531_02565</name>
</gene>
<keyword evidence="1" id="KW-0472">Membrane</keyword>
<sequence>MHKPPFILSPLSLCCYVLFLVVLAIALPAMAQAAHYHAFADDRTLWGIPRAMDVLSNFPLMAAGVAIAWCLWRSLALGTLRAPLPIWWWLSVLAAAGFAATAVASSLYHLHPDDAGVFWDRLAMALVFAAIVGLAVQQALDDTSASIMTVITLAGASIALSVWRHTGNFTPWIIVQAGGMLLLLALAMQPARRQAAILSIALTPILCWYALAKLAEWGDHFFFTLTAGYLSGHSLKHVLAACAAWPLLQMLYNAKAPEVNTQAHHQPTDQHP</sequence>
<reference evidence="3 4" key="1">
    <citation type="journal article" date="2015" name="Antonie Van Leeuwenhoek">
        <title>Lampropedia puyangensis sp. nov., isolated from symptomatic bark of Populus ? euramericana canker and emended description of Lampropedia hyalina (Ehrenberg 1832) Lee et al. 2004.</title>
        <authorList>
            <person name="Li Y."/>
            <person name="Wang T."/>
            <person name="Piao C.G."/>
            <person name="Wang L.F."/>
            <person name="Tian G.Z."/>
            <person name="Zhu T.H."/>
            <person name="Guo M.W."/>
        </authorList>
    </citation>
    <scope>NUCLEOTIDE SEQUENCE [LARGE SCALE GENOMIC DNA]</scope>
    <source>
        <strain evidence="3 4">2-bin</strain>
    </source>
</reference>
<dbReference type="EMBL" id="STFG01000001">
    <property type="protein sequence ID" value="THU05439.1"/>
    <property type="molecule type" value="Genomic_DNA"/>
</dbReference>